<feature type="compositionally biased region" description="Basic and acidic residues" evidence="1">
    <location>
        <begin position="50"/>
        <end position="60"/>
    </location>
</feature>
<sequence>MESNKNDNKDVAALNDEEDEFIDVETVNSPTVTEEAQEPSSSKSTEAPEPEQKEMTEEEKAKMMQEMMGGLKNLGNMFLKPFGLSTDNFEMVPQEGGGYSIQMKK</sequence>
<feature type="compositionally biased region" description="Polar residues" evidence="1">
    <location>
        <begin position="26"/>
        <end position="45"/>
    </location>
</feature>
<dbReference type="PANTHER" id="PTHR46014:SF1">
    <property type="entry name" value="TETRATRICOPEPTIDE REPEAT PROTEIN 1"/>
    <property type="match status" value="1"/>
</dbReference>
<reference evidence="2" key="1">
    <citation type="submission" date="2020-09" db="EMBL/GenBank/DDBJ databases">
        <authorList>
            <person name="Kikuchi T."/>
        </authorList>
    </citation>
    <scope>NUCLEOTIDE SEQUENCE</scope>
    <source>
        <strain evidence="2">SH1</strain>
    </source>
</reference>
<dbReference type="OrthoDB" id="5871514at2759"/>
<comment type="caution">
    <text evidence="2">The sequence shown here is derived from an EMBL/GenBank/DDBJ whole genome shotgun (WGS) entry which is preliminary data.</text>
</comment>
<dbReference type="Proteomes" id="UP000614601">
    <property type="component" value="Unassembled WGS sequence"/>
</dbReference>
<dbReference type="Proteomes" id="UP000783686">
    <property type="component" value="Unassembled WGS sequence"/>
</dbReference>
<dbReference type="AlphaFoldDB" id="A0A811JSA7"/>
<evidence type="ECO:0000313" key="2">
    <source>
        <dbReference type="EMBL" id="CAD5206215.1"/>
    </source>
</evidence>
<feature type="region of interest" description="Disordered" evidence="1">
    <location>
        <begin position="1"/>
        <end position="60"/>
    </location>
</feature>
<feature type="compositionally biased region" description="Basic and acidic residues" evidence="1">
    <location>
        <begin position="1"/>
        <end position="10"/>
    </location>
</feature>
<protein>
    <submittedName>
        <fullName evidence="2">Uncharacterized protein</fullName>
    </submittedName>
</protein>
<accession>A0A811JSA7</accession>
<dbReference type="EMBL" id="CAJFDH010000001">
    <property type="protein sequence ID" value="CAD5206215.1"/>
    <property type="molecule type" value="Genomic_DNA"/>
</dbReference>
<keyword evidence="3" id="KW-1185">Reference proteome</keyword>
<name>A0A811JSA7_9BILA</name>
<dbReference type="InterPro" id="IPR052769">
    <property type="entry name" value="TPR_domain_protein"/>
</dbReference>
<dbReference type="EMBL" id="CAJFCW020000001">
    <property type="protein sequence ID" value="CAG9080880.1"/>
    <property type="molecule type" value="Genomic_DNA"/>
</dbReference>
<dbReference type="PANTHER" id="PTHR46014">
    <property type="entry name" value="TETRATRICOPEPTIDE REPEAT PROTEIN 1"/>
    <property type="match status" value="1"/>
</dbReference>
<organism evidence="2 3">
    <name type="scientific">Bursaphelenchus okinawaensis</name>
    <dbReference type="NCBI Taxonomy" id="465554"/>
    <lineage>
        <taxon>Eukaryota</taxon>
        <taxon>Metazoa</taxon>
        <taxon>Ecdysozoa</taxon>
        <taxon>Nematoda</taxon>
        <taxon>Chromadorea</taxon>
        <taxon>Rhabditida</taxon>
        <taxon>Tylenchina</taxon>
        <taxon>Tylenchomorpha</taxon>
        <taxon>Aphelenchoidea</taxon>
        <taxon>Aphelenchoididae</taxon>
        <taxon>Bursaphelenchus</taxon>
    </lineage>
</organism>
<evidence type="ECO:0000313" key="3">
    <source>
        <dbReference type="Proteomes" id="UP000614601"/>
    </source>
</evidence>
<proteinExistence type="predicted"/>
<evidence type="ECO:0000256" key="1">
    <source>
        <dbReference type="SAM" id="MobiDB-lite"/>
    </source>
</evidence>
<gene>
    <name evidence="2" type="ORF">BOKJ2_LOCUS899</name>
</gene>